<accession>A0ABD5M7T5</accession>
<evidence type="ECO:0000313" key="3">
    <source>
        <dbReference type="Proteomes" id="UP001570511"/>
    </source>
</evidence>
<dbReference type="Proteomes" id="UP001570511">
    <property type="component" value="Unassembled WGS sequence"/>
</dbReference>
<evidence type="ECO:0000256" key="1">
    <source>
        <dbReference type="SAM" id="Phobius"/>
    </source>
</evidence>
<gene>
    <name evidence="2" type="ORF">OS889_03005</name>
</gene>
<proteinExistence type="predicted"/>
<comment type="caution">
    <text evidence="2">The sequence shown here is derived from an EMBL/GenBank/DDBJ whole genome shotgun (WGS) entry which is preliminary data.</text>
</comment>
<keyword evidence="1" id="KW-0812">Transmembrane</keyword>
<dbReference type="Pfam" id="PF17231">
    <property type="entry name" value="DUF5305"/>
    <property type="match status" value="1"/>
</dbReference>
<dbReference type="InterPro" id="IPR035185">
    <property type="entry name" value="DUF5305"/>
</dbReference>
<keyword evidence="3" id="KW-1185">Reference proteome</keyword>
<sequence length="340" mass="37702">MAFEHRAKLFVSENVRLIAGVLLVLGLLCFAGAGYVFVTPTTQTLTEQTDQQTFSTRVDESALVTQATPLYDEGERIENRSVYFTGISPELTFAMNTSVPADQQVEVHQQLSLELVGLRGDQPFYRSERSIVDTTRQVQDGRVSTTATVNVSDVSQELAVLVEEVGNAGQFQLRLQMNVTYSTDAYQGSLQSTVPFVISGNSYYVDGALSAERTESTTVTREITQPPSPVEYGALAVLGLLMVGAAAAVTRVEDRVDPEELRTRIAHDQHQEWISRGQFPTDSEKQYISILTLEDLVDVAIDTNRRVIHDPQIDAYAVIDSSEIYYYALEDVEAGEWLEI</sequence>
<keyword evidence="1" id="KW-0472">Membrane</keyword>
<protein>
    <submittedName>
        <fullName evidence="2">DUF5305 domain-containing protein</fullName>
    </submittedName>
</protein>
<dbReference type="RefSeq" id="WP_372387143.1">
    <property type="nucleotide sequence ID" value="NZ_JBGNYA010000001.1"/>
</dbReference>
<dbReference type="EMBL" id="JBGNYA010000001">
    <property type="protein sequence ID" value="MFA1609973.1"/>
    <property type="molecule type" value="Genomic_DNA"/>
</dbReference>
<organism evidence="2 3">
    <name type="scientific">Halobellus rubicundus</name>
    <dbReference type="NCBI Taxonomy" id="2996466"/>
    <lineage>
        <taxon>Archaea</taxon>
        <taxon>Methanobacteriati</taxon>
        <taxon>Methanobacteriota</taxon>
        <taxon>Stenosarchaea group</taxon>
        <taxon>Halobacteria</taxon>
        <taxon>Halobacteriales</taxon>
        <taxon>Haloferacaceae</taxon>
        <taxon>Halobellus</taxon>
    </lineage>
</organism>
<name>A0ABD5M7T5_9EURY</name>
<reference evidence="2 3" key="1">
    <citation type="submission" date="2024-08" db="EMBL/GenBank/DDBJ databases">
        <title>Halobellus sp. MBLA0158 whole genome sequence.</title>
        <authorList>
            <person name="Hwang C.Y."/>
            <person name="Cho E.-S."/>
            <person name="Seo M.-J."/>
        </authorList>
    </citation>
    <scope>NUCLEOTIDE SEQUENCE [LARGE SCALE GENOMIC DNA]</scope>
    <source>
        <strain evidence="2 3">MBLA0158</strain>
    </source>
</reference>
<keyword evidence="1" id="KW-1133">Transmembrane helix</keyword>
<evidence type="ECO:0000313" key="2">
    <source>
        <dbReference type="EMBL" id="MFA1609973.1"/>
    </source>
</evidence>
<feature type="transmembrane region" description="Helical" evidence="1">
    <location>
        <begin position="15"/>
        <end position="38"/>
    </location>
</feature>
<dbReference type="AlphaFoldDB" id="A0ABD5M7T5"/>